<evidence type="ECO:0000256" key="15">
    <source>
        <dbReference type="PIRSR" id="PIRSR600175-2"/>
    </source>
</evidence>
<evidence type="ECO:0000256" key="4">
    <source>
        <dbReference type="ARBA" id="ARBA00022692"/>
    </source>
</evidence>
<keyword evidence="5 16" id="KW-0769">Symport</keyword>
<keyword evidence="20" id="KW-1185">Reference proteome</keyword>
<feature type="transmembrane region" description="Helical" evidence="18">
    <location>
        <begin position="194"/>
        <end position="218"/>
    </location>
</feature>
<dbReference type="GO" id="GO:0005283">
    <property type="term" value="F:amino acid:sodium symporter activity"/>
    <property type="evidence" value="ECO:0007669"/>
    <property type="project" value="TreeGrafter"/>
</dbReference>
<evidence type="ECO:0000313" key="20">
    <source>
        <dbReference type="Proteomes" id="UP000821866"/>
    </source>
</evidence>
<organism evidence="19 20">
    <name type="scientific">Rhipicephalus microplus</name>
    <name type="common">Cattle tick</name>
    <name type="synonym">Boophilus microplus</name>
    <dbReference type="NCBI Taxonomy" id="6941"/>
    <lineage>
        <taxon>Eukaryota</taxon>
        <taxon>Metazoa</taxon>
        <taxon>Ecdysozoa</taxon>
        <taxon>Arthropoda</taxon>
        <taxon>Chelicerata</taxon>
        <taxon>Arachnida</taxon>
        <taxon>Acari</taxon>
        <taxon>Parasitiformes</taxon>
        <taxon>Ixodida</taxon>
        <taxon>Ixodoidea</taxon>
        <taxon>Ixodidae</taxon>
        <taxon>Rhipicephalinae</taxon>
        <taxon>Rhipicephalus</taxon>
        <taxon>Boophilus</taxon>
    </lineage>
</organism>
<feature type="transmembrane region" description="Helical" evidence="18">
    <location>
        <begin position="477"/>
        <end position="502"/>
    </location>
</feature>
<feature type="binding site" evidence="14">
    <location>
        <position position="22"/>
    </location>
    <ligand>
        <name>Na(+)</name>
        <dbReference type="ChEBI" id="CHEBI:29101"/>
        <label>1</label>
    </ligand>
</feature>
<proteinExistence type="inferred from homology"/>
<dbReference type="GO" id="GO:0015179">
    <property type="term" value="F:L-amino acid transmembrane transporter activity"/>
    <property type="evidence" value="ECO:0007669"/>
    <property type="project" value="TreeGrafter"/>
</dbReference>
<dbReference type="VEuPathDB" id="VectorBase:LOC119165726"/>
<reference evidence="19" key="2">
    <citation type="submission" date="2021-09" db="EMBL/GenBank/DDBJ databases">
        <authorList>
            <person name="Jia N."/>
            <person name="Wang J."/>
            <person name="Shi W."/>
            <person name="Du L."/>
            <person name="Sun Y."/>
            <person name="Zhan W."/>
            <person name="Jiang J."/>
            <person name="Wang Q."/>
            <person name="Zhang B."/>
            <person name="Ji P."/>
            <person name="Sakyi L.B."/>
            <person name="Cui X."/>
            <person name="Yuan T."/>
            <person name="Jiang B."/>
            <person name="Yang W."/>
            <person name="Lam T.T.-Y."/>
            <person name="Chang Q."/>
            <person name="Ding S."/>
            <person name="Wang X."/>
            <person name="Zhu J."/>
            <person name="Ruan X."/>
            <person name="Zhao L."/>
            <person name="Wei J."/>
            <person name="Que T."/>
            <person name="Du C."/>
            <person name="Cheng J."/>
            <person name="Dai P."/>
            <person name="Han X."/>
            <person name="Huang E."/>
            <person name="Gao Y."/>
            <person name="Liu J."/>
            <person name="Shao H."/>
            <person name="Ye R."/>
            <person name="Li L."/>
            <person name="Wei W."/>
            <person name="Wang X."/>
            <person name="Wang C."/>
            <person name="Huo Q."/>
            <person name="Li W."/>
            <person name="Guo W."/>
            <person name="Chen H."/>
            <person name="Chen S."/>
            <person name="Zhou L."/>
            <person name="Zhou L."/>
            <person name="Ni X."/>
            <person name="Tian J."/>
            <person name="Zhou Y."/>
            <person name="Sheng Y."/>
            <person name="Liu T."/>
            <person name="Pan Y."/>
            <person name="Xia L."/>
            <person name="Li J."/>
            <person name="Zhao F."/>
            <person name="Cao W."/>
        </authorList>
    </citation>
    <scope>NUCLEOTIDE SEQUENCE</scope>
    <source>
        <strain evidence="19">Rmic-2018</strain>
        <tissue evidence="19">Larvae</tissue>
    </source>
</reference>
<evidence type="ECO:0000256" key="9">
    <source>
        <dbReference type="ARBA" id="ARBA00023065"/>
    </source>
</evidence>
<evidence type="ECO:0000256" key="10">
    <source>
        <dbReference type="ARBA" id="ARBA00023136"/>
    </source>
</evidence>
<comment type="similarity">
    <text evidence="2 16">Belongs to the sodium:neurotransmitter symporter (SNF) (TC 2.A.22) family.</text>
</comment>
<keyword evidence="12" id="KW-0739">Sodium transport</keyword>
<keyword evidence="11" id="KW-0325">Glycoprotein</keyword>
<dbReference type="PRINTS" id="PR00176">
    <property type="entry name" value="NANEUSMPORT"/>
</dbReference>
<dbReference type="InterPro" id="IPR000175">
    <property type="entry name" value="Na/ntran_symport"/>
</dbReference>
<dbReference type="Proteomes" id="UP000821866">
    <property type="component" value="Chromosome 1"/>
</dbReference>
<feature type="transmembrane region" description="Helical" evidence="18">
    <location>
        <begin position="367"/>
        <end position="384"/>
    </location>
</feature>
<evidence type="ECO:0000256" key="18">
    <source>
        <dbReference type="SAM" id="Phobius"/>
    </source>
</evidence>
<accession>A0A9J6F1N2</accession>
<keyword evidence="15" id="KW-1015">Disulfide bond</keyword>
<dbReference type="PROSITE" id="PS00610">
    <property type="entry name" value="NA_NEUROTRAN_SYMP_1"/>
    <property type="match status" value="1"/>
</dbReference>
<evidence type="ECO:0000313" key="19">
    <source>
        <dbReference type="EMBL" id="KAH8040423.1"/>
    </source>
</evidence>
<comment type="caution">
    <text evidence="19">The sequence shown here is derived from an EMBL/GenBank/DDBJ whole genome shotgun (WGS) entry which is preliminary data.</text>
</comment>
<evidence type="ECO:0000256" key="11">
    <source>
        <dbReference type="ARBA" id="ARBA00023180"/>
    </source>
</evidence>
<dbReference type="AlphaFoldDB" id="A0A9J6F1N2"/>
<feature type="transmembrane region" description="Helical" evidence="18">
    <location>
        <begin position="268"/>
        <end position="291"/>
    </location>
</feature>
<feature type="transmembrane region" description="Helical" evidence="18">
    <location>
        <begin position="443"/>
        <end position="465"/>
    </location>
</feature>
<feature type="binding site" evidence="14">
    <location>
        <position position="19"/>
    </location>
    <ligand>
        <name>Na(+)</name>
        <dbReference type="ChEBI" id="CHEBI:29101"/>
        <label>1</label>
    </ligand>
</feature>
<dbReference type="EMBL" id="JABSTU010000001">
    <property type="protein sequence ID" value="KAH8040423.1"/>
    <property type="molecule type" value="Genomic_DNA"/>
</dbReference>
<evidence type="ECO:0000256" key="12">
    <source>
        <dbReference type="ARBA" id="ARBA00023201"/>
    </source>
</evidence>
<evidence type="ECO:0000256" key="1">
    <source>
        <dbReference type="ARBA" id="ARBA00004141"/>
    </source>
</evidence>
<keyword evidence="3 16" id="KW-0813">Transport</keyword>
<sequence>MAEGDQWGSKCTFLLSLIGMSVGMGNVWRFPYVVYINGGGAFIIPYITLTIIAGRPMYLLELVLGQFSGYAQTKAFDGYPIARGKQEGLSVGWAMVYASVSLALFNSMVLAYVIIYLYYSMWNPTMLPWTQCDPSWADEQCYVKKEGIVSNLDADPTGDVCLGPDTIECVPEMSSFYFHAHVVKAIYITTTLPFGLLLIILARVLALPGASMGLKFFIVPKWREVLSVTLWGRAAEQVILSLGLGYGTVICYAGYGRIRNKLINDLEIIIVTQFFANVGFGLVIFSVLGFLASDLQIYVEDIITSGFDLAFVAYPEAVSHFRNASLWVVCFYASLFCMALNAQCATVQAVLSPVRDEFSPAVRPRRWVLAATGCLVLMLFGLPMTRQDGIFTLKMFNAYFGDLLLPMLALFETCFVVHGYGLKRFSHDITFMLKKWRSFTLMFLWKYLCPAIMLGICITNIVFFERLHVAGYDLPQWMTYVGITLLFMGLAIVVAFCVYHLYICDWDYDEALAVNEDWGPRDPDERLRYHAFLKSQDAEAAVDAPSEDTTTDARSQGRSSGEEGESDIDDMVAVAVEEIPPEATAVMSDSIGAQSEDVAQCSDSDHNAGLARTLVISESGLAALRPQRISWIYNGHHWVLAAFAPLSFLQVTAAPRGTM</sequence>
<dbReference type="PROSITE" id="PS50267">
    <property type="entry name" value="NA_NEUROTRAN_SYMP_3"/>
    <property type="match status" value="1"/>
</dbReference>
<keyword evidence="10 18" id="KW-0472">Membrane</keyword>
<evidence type="ECO:0000256" key="3">
    <source>
        <dbReference type="ARBA" id="ARBA00022448"/>
    </source>
</evidence>
<dbReference type="VEuPathDB" id="VectorBase:LOC119164895"/>
<feature type="transmembrane region" description="Helical" evidence="18">
    <location>
        <begin position="238"/>
        <end position="256"/>
    </location>
</feature>
<dbReference type="Pfam" id="PF00209">
    <property type="entry name" value="SNF"/>
    <property type="match status" value="2"/>
</dbReference>
<evidence type="ECO:0000256" key="6">
    <source>
        <dbReference type="ARBA" id="ARBA00022970"/>
    </source>
</evidence>
<feature type="transmembrane region" description="Helical" evidence="18">
    <location>
        <begin position="404"/>
        <end position="422"/>
    </location>
</feature>
<evidence type="ECO:0000256" key="14">
    <source>
        <dbReference type="PIRSR" id="PIRSR600175-1"/>
    </source>
</evidence>
<evidence type="ECO:0000256" key="5">
    <source>
        <dbReference type="ARBA" id="ARBA00022847"/>
    </source>
</evidence>
<keyword evidence="14" id="KW-0479">Metal-binding</keyword>
<reference evidence="19" key="1">
    <citation type="journal article" date="2020" name="Cell">
        <title>Large-Scale Comparative Analyses of Tick Genomes Elucidate Their Genetic Diversity and Vector Capacities.</title>
        <authorList>
            <consortium name="Tick Genome and Microbiome Consortium (TIGMIC)"/>
            <person name="Jia N."/>
            <person name="Wang J."/>
            <person name="Shi W."/>
            <person name="Du L."/>
            <person name="Sun Y."/>
            <person name="Zhan W."/>
            <person name="Jiang J.F."/>
            <person name="Wang Q."/>
            <person name="Zhang B."/>
            <person name="Ji P."/>
            <person name="Bell-Sakyi L."/>
            <person name="Cui X.M."/>
            <person name="Yuan T.T."/>
            <person name="Jiang B.G."/>
            <person name="Yang W.F."/>
            <person name="Lam T.T."/>
            <person name="Chang Q.C."/>
            <person name="Ding S.J."/>
            <person name="Wang X.J."/>
            <person name="Zhu J.G."/>
            <person name="Ruan X.D."/>
            <person name="Zhao L."/>
            <person name="Wei J.T."/>
            <person name="Ye R.Z."/>
            <person name="Que T.C."/>
            <person name="Du C.H."/>
            <person name="Zhou Y.H."/>
            <person name="Cheng J.X."/>
            <person name="Dai P.F."/>
            <person name="Guo W.B."/>
            <person name="Han X.H."/>
            <person name="Huang E.J."/>
            <person name="Li L.F."/>
            <person name="Wei W."/>
            <person name="Gao Y.C."/>
            <person name="Liu J.Z."/>
            <person name="Shao H.Z."/>
            <person name="Wang X."/>
            <person name="Wang C.C."/>
            <person name="Yang T.C."/>
            <person name="Huo Q.B."/>
            <person name="Li W."/>
            <person name="Chen H.Y."/>
            <person name="Chen S.E."/>
            <person name="Zhou L.G."/>
            <person name="Ni X.B."/>
            <person name="Tian J.H."/>
            <person name="Sheng Y."/>
            <person name="Liu T."/>
            <person name="Pan Y.S."/>
            <person name="Xia L.Y."/>
            <person name="Li J."/>
            <person name="Zhao F."/>
            <person name="Cao W.C."/>
        </authorList>
    </citation>
    <scope>NUCLEOTIDE SEQUENCE</scope>
    <source>
        <strain evidence="19">Rmic-2018</strain>
    </source>
</reference>
<feature type="region of interest" description="Disordered" evidence="17">
    <location>
        <begin position="538"/>
        <end position="567"/>
    </location>
</feature>
<dbReference type="GO" id="GO:0005886">
    <property type="term" value="C:plasma membrane"/>
    <property type="evidence" value="ECO:0007669"/>
    <property type="project" value="TreeGrafter"/>
</dbReference>
<protein>
    <recommendedName>
        <fullName evidence="16">Transporter</fullName>
    </recommendedName>
</protein>
<evidence type="ECO:0000256" key="2">
    <source>
        <dbReference type="ARBA" id="ARBA00006459"/>
    </source>
</evidence>
<feature type="binding site" evidence="14">
    <location>
        <position position="241"/>
    </location>
    <ligand>
        <name>Na(+)</name>
        <dbReference type="ChEBI" id="CHEBI:29101"/>
        <label>1</label>
    </ligand>
</feature>
<evidence type="ECO:0000256" key="7">
    <source>
        <dbReference type="ARBA" id="ARBA00022989"/>
    </source>
</evidence>
<evidence type="ECO:0000256" key="13">
    <source>
        <dbReference type="ARBA" id="ARBA00037785"/>
    </source>
</evidence>
<keyword evidence="8 14" id="KW-0915">Sodium</keyword>
<gene>
    <name evidence="19" type="ORF">HPB51_010203</name>
</gene>
<keyword evidence="7 18" id="KW-1133">Transmembrane helix</keyword>
<feature type="transmembrane region" description="Helical" evidence="18">
    <location>
        <begin position="94"/>
        <end position="119"/>
    </location>
</feature>
<keyword evidence="4 16" id="KW-0812">Transmembrane</keyword>
<dbReference type="SUPFAM" id="SSF161070">
    <property type="entry name" value="SNF-like"/>
    <property type="match status" value="1"/>
</dbReference>
<evidence type="ECO:0000256" key="8">
    <source>
        <dbReference type="ARBA" id="ARBA00023053"/>
    </source>
</evidence>
<feature type="transmembrane region" description="Helical" evidence="18">
    <location>
        <begin position="324"/>
        <end position="346"/>
    </location>
</feature>
<comment type="subcellular location">
    <subcellularLocation>
        <location evidence="1">Membrane</location>
        <topology evidence="1">Multi-pass membrane protein</topology>
    </subcellularLocation>
</comment>
<feature type="disulfide bond" evidence="15">
    <location>
        <begin position="132"/>
        <end position="141"/>
    </location>
</feature>
<dbReference type="InterPro" id="IPR037272">
    <property type="entry name" value="SNS_sf"/>
</dbReference>
<name>A0A9J6F1N2_RHIMP</name>
<comment type="function">
    <text evidence="13">Unusual broad substrate spectrum amino acid:sodium cotransporter that promotes absorption of the D isomers of essential amino acids. Neutral amino acids are the preferred substrates, especially methionine and phenylalanine.</text>
</comment>
<dbReference type="PANTHER" id="PTHR11616">
    <property type="entry name" value="SODIUM/CHLORIDE DEPENDENT TRANSPORTER"/>
    <property type="match status" value="1"/>
</dbReference>
<evidence type="ECO:0000256" key="17">
    <source>
        <dbReference type="SAM" id="MobiDB-lite"/>
    </source>
</evidence>
<dbReference type="GO" id="GO:0089718">
    <property type="term" value="P:amino acid import across plasma membrane"/>
    <property type="evidence" value="ECO:0007669"/>
    <property type="project" value="TreeGrafter"/>
</dbReference>
<feature type="transmembrane region" description="Helical" evidence="18">
    <location>
        <begin position="32"/>
        <end position="54"/>
    </location>
</feature>
<keyword evidence="6" id="KW-0029">Amino-acid transport</keyword>
<dbReference type="PANTHER" id="PTHR11616:SF321">
    <property type="entry name" value="SODIUM-DEPENDENT NUTRIENT AMINO ACID TRANSPORTER 1-RELATED"/>
    <property type="match status" value="1"/>
</dbReference>
<dbReference type="CDD" id="cd10324">
    <property type="entry name" value="SLC6sbd"/>
    <property type="match status" value="1"/>
</dbReference>
<dbReference type="GO" id="GO:0046872">
    <property type="term" value="F:metal ion binding"/>
    <property type="evidence" value="ECO:0007669"/>
    <property type="project" value="UniProtKB-KW"/>
</dbReference>
<feature type="binding site" evidence="14">
    <location>
        <position position="26"/>
    </location>
    <ligand>
        <name>Na(+)</name>
        <dbReference type="ChEBI" id="CHEBI:29101"/>
        <label>1</label>
    </ligand>
</feature>
<evidence type="ECO:0000256" key="16">
    <source>
        <dbReference type="RuleBase" id="RU003732"/>
    </source>
</evidence>
<keyword evidence="9" id="KW-0406">Ion transport</keyword>